<dbReference type="Gene3D" id="3.40.50.300">
    <property type="entry name" value="P-loop containing nucleotide triphosphate hydrolases"/>
    <property type="match status" value="1"/>
</dbReference>
<gene>
    <name evidence="3 5" type="primary">coaE</name>
    <name evidence="5" type="ORF">RFV38_08465</name>
</gene>
<evidence type="ECO:0000313" key="6">
    <source>
        <dbReference type="Proteomes" id="UP001279681"/>
    </source>
</evidence>
<keyword evidence="3" id="KW-0173">Coenzyme A biosynthesis</keyword>
<evidence type="ECO:0000256" key="4">
    <source>
        <dbReference type="NCBIfam" id="TIGR00152"/>
    </source>
</evidence>
<keyword evidence="3 5" id="KW-0418">Kinase</keyword>
<evidence type="ECO:0000256" key="3">
    <source>
        <dbReference type="HAMAP-Rule" id="MF_00376"/>
    </source>
</evidence>
<organism evidence="5 6">
    <name type="scientific">Candidatus Cetobacterium colombiensis</name>
    <dbReference type="NCBI Taxonomy" id="3073100"/>
    <lineage>
        <taxon>Bacteria</taxon>
        <taxon>Fusobacteriati</taxon>
        <taxon>Fusobacteriota</taxon>
        <taxon>Fusobacteriia</taxon>
        <taxon>Fusobacteriales</taxon>
        <taxon>Fusobacteriaceae</taxon>
        <taxon>Cetobacterium</taxon>
    </lineage>
</organism>
<accession>A0ABU4WAH7</accession>
<comment type="catalytic activity">
    <reaction evidence="3">
        <text>3'-dephospho-CoA + ATP = ADP + CoA + H(+)</text>
        <dbReference type="Rhea" id="RHEA:18245"/>
        <dbReference type="ChEBI" id="CHEBI:15378"/>
        <dbReference type="ChEBI" id="CHEBI:30616"/>
        <dbReference type="ChEBI" id="CHEBI:57287"/>
        <dbReference type="ChEBI" id="CHEBI:57328"/>
        <dbReference type="ChEBI" id="CHEBI:456216"/>
        <dbReference type="EC" id="2.7.1.24"/>
    </reaction>
</comment>
<dbReference type="EMBL" id="JAVIKH010000010">
    <property type="protein sequence ID" value="MDX8336526.1"/>
    <property type="molecule type" value="Genomic_DNA"/>
</dbReference>
<dbReference type="EC" id="2.7.1.24" evidence="3 4"/>
<dbReference type="PANTHER" id="PTHR10695:SF46">
    <property type="entry name" value="BIFUNCTIONAL COENZYME A SYNTHASE-RELATED"/>
    <property type="match status" value="1"/>
</dbReference>
<feature type="binding site" evidence="3">
    <location>
        <begin position="10"/>
        <end position="15"/>
    </location>
    <ligand>
        <name>ATP</name>
        <dbReference type="ChEBI" id="CHEBI:30616"/>
    </ligand>
</feature>
<dbReference type="InterPro" id="IPR027417">
    <property type="entry name" value="P-loop_NTPase"/>
</dbReference>
<dbReference type="PANTHER" id="PTHR10695">
    <property type="entry name" value="DEPHOSPHO-COA KINASE-RELATED"/>
    <property type="match status" value="1"/>
</dbReference>
<dbReference type="Proteomes" id="UP001279681">
    <property type="component" value="Unassembled WGS sequence"/>
</dbReference>
<name>A0ABU4WAH7_9FUSO</name>
<keyword evidence="1 3" id="KW-0547">Nucleotide-binding</keyword>
<keyword evidence="3" id="KW-0963">Cytoplasm</keyword>
<dbReference type="InterPro" id="IPR001977">
    <property type="entry name" value="Depp_CoAkinase"/>
</dbReference>
<comment type="caution">
    <text evidence="5">The sequence shown here is derived from an EMBL/GenBank/DDBJ whole genome shotgun (WGS) entry which is preliminary data.</text>
</comment>
<sequence>MILGLTGGIGSGKSTASKIFISMGIKVFDADVIAKKILETDIIKNEIKERLGKKFIDINKNNLNKELLKKEVFHDKKKLEILNEIIHPKVIEKYKKLYFEYKETNEIIVFDVPLLFEVNLEKYCNKVLVIDIDPEIQMNRIKARDGIDIELIKKIIEAQMPREEKIKKGDIIINNNGKIEELEEKIRKVIKDLERGKI</sequence>
<dbReference type="NCBIfam" id="TIGR00152">
    <property type="entry name" value="dephospho-CoA kinase"/>
    <property type="match status" value="1"/>
</dbReference>
<comment type="pathway">
    <text evidence="3">Cofactor biosynthesis; coenzyme A biosynthesis; CoA from (R)-pantothenate: step 5/5.</text>
</comment>
<dbReference type="HAMAP" id="MF_00376">
    <property type="entry name" value="Dephospho_CoA_kinase"/>
    <property type="match status" value="1"/>
</dbReference>
<protein>
    <recommendedName>
        <fullName evidence="3 4">Dephospho-CoA kinase</fullName>
        <ecNumber evidence="3 4">2.7.1.24</ecNumber>
    </recommendedName>
    <alternativeName>
        <fullName evidence="3">Dephosphocoenzyme A kinase</fullName>
    </alternativeName>
</protein>
<comment type="subcellular location">
    <subcellularLocation>
        <location evidence="3">Cytoplasm</location>
    </subcellularLocation>
</comment>
<proteinExistence type="inferred from homology"/>
<reference evidence="6" key="1">
    <citation type="submission" date="2023-07" db="EMBL/GenBank/DDBJ databases">
        <authorList>
            <person name="Colorado M.A."/>
            <person name="Villamil L.M."/>
            <person name="Melo J.F."/>
            <person name="Rodriguez J.A."/>
            <person name="Ruiz R.Y."/>
        </authorList>
    </citation>
    <scope>NUCLEOTIDE SEQUENCE [LARGE SCALE GENOMIC DNA]</scope>
    <source>
        <strain evidence="6">C33</strain>
    </source>
</reference>
<keyword evidence="2 3" id="KW-0067">ATP-binding</keyword>
<comment type="function">
    <text evidence="3">Catalyzes the phosphorylation of the 3'-hydroxyl group of dephosphocoenzyme A to form coenzyme A.</text>
</comment>
<dbReference type="PROSITE" id="PS51219">
    <property type="entry name" value="DPCK"/>
    <property type="match status" value="1"/>
</dbReference>
<dbReference type="SUPFAM" id="SSF52540">
    <property type="entry name" value="P-loop containing nucleoside triphosphate hydrolases"/>
    <property type="match status" value="1"/>
</dbReference>
<keyword evidence="3 5" id="KW-0808">Transferase</keyword>
<keyword evidence="6" id="KW-1185">Reference proteome</keyword>
<dbReference type="CDD" id="cd02022">
    <property type="entry name" value="DPCK"/>
    <property type="match status" value="1"/>
</dbReference>
<dbReference type="Pfam" id="PF01121">
    <property type="entry name" value="CoaE"/>
    <property type="match status" value="1"/>
</dbReference>
<dbReference type="RefSeq" id="WP_320313927.1">
    <property type="nucleotide sequence ID" value="NZ_JAVIKH010000010.1"/>
</dbReference>
<evidence type="ECO:0000313" key="5">
    <source>
        <dbReference type="EMBL" id="MDX8336526.1"/>
    </source>
</evidence>
<dbReference type="GO" id="GO:0004140">
    <property type="term" value="F:dephospho-CoA kinase activity"/>
    <property type="evidence" value="ECO:0007669"/>
    <property type="project" value="UniProtKB-EC"/>
</dbReference>
<comment type="similarity">
    <text evidence="3">Belongs to the CoaE family.</text>
</comment>
<evidence type="ECO:0000256" key="1">
    <source>
        <dbReference type="ARBA" id="ARBA00022741"/>
    </source>
</evidence>
<evidence type="ECO:0000256" key="2">
    <source>
        <dbReference type="ARBA" id="ARBA00022840"/>
    </source>
</evidence>